<evidence type="ECO:0000256" key="4">
    <source>
        <dbReference type="PROSITE-ProRule" id="PRU01161"/>
    </source>
</evidence>
<evidence type="ECO:0000256" key="5">
    <source>
        <dbReference type="SAM" id="Coils"/>
    </source>
</evidence>
<keyword evidence="7" id="KW-0472">Membrane</keyword>
<dbReference type="PANTHER" id="PTHR14226">
    <property type="entry name" value="NEUROPATHY TARGET ESTERASE/SWISS CHEESE D.MELANOGASTER"/>
    <property type="match status" value="1"/>
</dbReference>
<reference evidence="9" key="1">
    <citation type="submission" date="2023-06" db="EMBL/GenBank/DDBJ databases">
        <title>Survivors Of The Sea: Transcriptome response of Skeletonema marinoi to long-term dormancy.</title>
        <authorList>
            <person name="Pinder M.I.M."/>
            <person name="Kourtchenko O."/>
            <person name="Robertson E.K."/>
            <person name="Larsson T."/>
            <person name="Maumus F."/>
            <person name="Osuna-Cruz C.M."/>
            <person name="Vancaester E."/>
            <person name="Stenow R."/>
            <person name="Vandepoele K."/>
            <person name="Ploug H."/>
            <person name="Bruchert V."/>
            <person name="Godhe A."/>
            <person name="Topel M."/>
        </authorList>
    </citation>
    <scope>NUCLEOTIDE SEQUENCE</scope>
    <source>
        <strain evidence="9">R05AC</strain>
    </source>
</reference>
<keyword evidence="5" id="KW-0175">Coiled coil</keyword>
<accession>A0AAD8Y9D0</accession>
<keyword evidence="10" id="KW-1185">Reference proteome</keyword>
<dbReference type="PROSITE" id="PS51635">
    <property type="entry name" value="PNPLA"/>
    <property type="match status" value="1"/>
</dbReference>
<feature type="region of interest" description="Disordered" evidence="6">
    <location>
        <begin position="359"/>
        <end position="387"/>
    </location>
</feature>
<protein>
    <submittedName>
        <fullName evidence="9">Patatin-like phospholipase</fullName>
        <ecNumber evidence="9">3.1.1.-</ecNumber>
    </submittedName>
</protein>
<evidence type="ECO:0000256" key="7">
    <source>
        <dbReference type="SAM" id="Phobius"/>
    </source>
</evidence>
<dbReference type="InterPro" id="IPR002641">
    <property type="entry name" value="PNPLA_dom"/>
</dbReference>
<feature type="compositionally biased region" description="Low complexity" evidence="6">
    <location>
        <begin position="483"/>
        <end position="494"/>
    </location>
</feature>
<keyword evidence="3 4" id="KW-0443">Lipid metabolism</keyword>
<dbReference type="PANTHER" id="PTHR14226:SF10">
    <property type="entry name" value="TRIACYLGLYCEROL LIPASE 4-RELATED"/>
    <property type="match status" value="1"/>
</dbReference>
<evidence type="ECO:0000256" key="6">
    <source>
        <dbReference type="SAM" id="MobiDB-lite"/>
    </source>
</evidence>
<evidence type="ECO:0000313" key="9">
    <source>
        <dbReference type="EMBL" id="KAK1742221.1"/>
    </source>
</evidence>
<keyword evidence="2 4" id="KW-0442">Lipid degradation</keyword>
<feature type="region of interest" description="Disordered" evidence="6">
    <location>
        <begin position="187"/>
        <end position="334"/>
    </location>
</feature>
<keyword evidence="7" id="KW-0812">Transmembrane</keyword>
<feature type="active site" description="Nucleophile" evidence="4">
    <location>
        <position position="663"/>
    </location>
</feature>
<dbReference type="GO" id="GO:0016298">
    <property type="term" value="F:lipase activity"/>
    <property type="evidence" value="ECO:0007669"/>
    <property type="project" value="UniProtKB-ARBA"/>
</dbReference>
<gene>
    <name evidence="9" type="ORF">QTG54_006786</name>
</gene>
<name>A0AAD8Y9D0_9STRA</name>
<feature type="compositionally biased region" description="Basic and acidic residues" evidence="6">
    <location>
        <begin position="364"/>
        <end position="378"/>
    </location>
</feature>
<feature type="compositionally biased region" description="Acidic residues" evidence="6">
    <location>
        <begin position="432"/>
        <end position="445"/>
    </location>
</feature>
<feature type="coiled-coil region" evidence="5">
    <location>
        <begin position="1008"/>
        <end position="1042"/>
    </location>
</feature>
<dbReference type="Gene3D" id="3.40.1090.10">
    <property type="entry name" value="Cytosolic phospholipase A2 catalytic domain"/>
    <property type="match status" value="2"/>
</dbReference>
<feature type="transmembrane region" description="Helical" evidence="7">
    <location>
        <begin position="53"/>
        <end position="73"/>
    </location>
</feature>
<evidence type="ECO:0000256" key="2">
    <source>
        <dbReference type="ARBA" id="ARBA00022963"/>
    </source>
</evidence>
<feature type="compositionally biased region" description="Basic residues" evidence="6">
    <location>
        <begin position="200"/>
        <end position="218"/>
    </location>
</feature>
<feature type="compositionally biased region" description="Low complexity" evidence="6">
    <location>
        <begin position="246"/>
        <end position="255"/>
    </location>
</feature>
<feature type="short sequence motif" description="GXSXG" evidence="4">
    <location>
        <begin position="661"/>
        <end position="665"/>
    </location>
</feature>
<feature type="compositionally biased region" description="Polar residues" evidence="6">
    <location>
        <begin position="221"/>
        <end position="237"/>
    </location>
</feature>
<comment type="caution">
    <text evidence="4">Lacks conserved residue(s) required for the propagation of feature annotation.</text>
</comment>
<dbReference type="EC" id="3.1.1.-" evidence="9"/>
<dbReference type="Pfam" id="PF01734">
    <property type="entry name" value="Patatin"/>
    <property type="match status" value="1"/>
</dbReference>
<comment type="caution">
    <text evidence="9">The sequence shown here is derived from an EMBL/GenBank/DDBJ whole genome shotgun (WGS) entry which is preliminary data.</text>
</comment>
<dbReference type="GO" id="GO:0052689">
    <property type="term" value="F:carboxylic ester hydrolase activity"/>
    <property type="evidence" value="ECO:0007669"/>
    <property type="project" value="UniProtKB-ARBA"/>
</dbReference>
<evidence type="ECO:0000313" key="10">
    <source>
        <dbReference type="Proteomes" id="UP001224775"/>
    </source>
</evidence>
<feature type="region of interest" description="Disordered" evidence="6">
    <location>
        <begin position="419"/>
        <end position="501"/>
    </location>
</feature>
<dbReference type="EMBL" id="JATAAI010000011">
    <property type="protein sequence ID" value="KAK1742221.1"/>
    <property type="molecule type" value="Genomic_DNA"/>
</dbReference>
<dbReference type="InterPro" id="IPR016035">
    <property type="entry name" value="Acyl_Trfase/lysoPLipase"/>
</dbReference>
<evidence type="ECO:0000259" key="8">
    <source>
        <dbReference type="PROSITE" id="PS51635"/>
    </source>
</evidence>
<sequence length="1070" mass="119676">MLSHLYDYLRELLLNPPLSPGGSASAHNDISSILLDDNDNINSTNSDPLLLRYLPLLVLLTLFWPIFVTLIATSLSASAWLFWLAIGATTGLVQLLYVIYNFFMITWDLAILVVLKTFSMIRSRSRRYYYKAVFATYKSMGIERKSRKGKMGSHHVRRRRKEWSQDVGRATSFKEFEEIEIYEPTVHASGGGGGEGSKTTIKKKKRLSSIATRKHNLIKKSVSTGINMNLGGTTAGSSGLRRRKQPSSSQQQQQQDDNNHEPTTQFPPSSPIKTIEESPMDQPPPQPSASDSPMRKIHSCLELKRGQSTTSKLPTTTTTSNNTALLSSPRGIRGKPIRKTITTHNKPWIAPIKRTYSSSSLPHNSEHLNHDCANHDHNEEEEEESCPTWQNVVKDDLGMEGSMLLTTLARLKEARLQAMQGSNVDHSAAADHDDDNQDNEEDDDAIILPSLSSLSKEEEEEDETENDPTRKRSSYHITASFNTTPPSSSSSSSTIPKRKKQWNEDYSSSLKTLLSGIVKRNHLSIEDWLIQDARSVAERGQHSLRKETRDAIDRYGDEVERCMDWIANGPVYLGPKSGVGGNPDEEENDVEKKKVNTQEDVMEKQREELSKRYTLVKRMKQNVGHTALMLSGGGAQTMYHLGSIKALVEAGVYEHIHVISGTSGGSISAAMCAIKTPAELLTDICVRTVSADYMLTGEQKKQNVRWFPTAFDMGAFFIKNRIVVDGDEFKRCCDFYFKDITFEEAYEMTRKHVCITVTASRATSGKGMQRLLLNHISTPNVTLASAVRASCAVPGFFTAATLMMKDSRGKEVPFEVDGVEWIDGSVQADIPVKRISTLFNVSNYVVCQTNFHVVPFIHKSHHPSINSLYWKLFQFCMNDAGNRLAALSQFGLLPKLFGNDLSKMFRQRYYGDLTLVPKFTTAHKFGLSILSNPTEKDMDVYLQGGQAAAWPFIRSLQEMLHLERSIHKCLNDLGERLRSVTSGLDLNLSNDDVDSVSSVVGAAYRARLPGLGREAELLREKVQDLETENDQLKRKVQRLQRALGISPSKSTFGGLEHIVSVDEGEVHEDI</sequence>
<feature type="active site" description="Proton acceptor" evidence="4">
    <location>
        <position position="823"/>
    </location>
</feature>
<evidence type="ECO:0000256" key="1">
    <source>
        <dbReference type="ARBA" id="ARBA00022801"/>
    </source>
</evidence>
<feature type="compositionally biased region" description="Acidic residues" evidence="6">
    <location>
        <begin position="457"/>
        <end position="466"/>
    </location>
</feature>
<keyword evidence="7" id="KW-1133">Transmembrane helix</keyword>
<dbReference type="AlphaFoldDB" id="A0AAD8Y9D0"/>
<dbReference type="InterPro" id="IPR050301">
    <property type="entry name" value="NTE"/>
</dbReference>
<feature type="compositionally biased region" description="Low complexity" evidence="6">
    <location>
        <begin position="308"/>
        <end position="329"/>
    </location>
</feature>
<dbReference type="Proteomes" id="UP001224775">
    <property type="component" value="Unassembled WGS sequence"/>
</dbReference>
<feature type="domain" description="PNPLA" evidence="8">
    <location>
        <begin position="628"/>
        <end position="836"/>
    </location>
</feature>
<organism evidence="9 10">
    <name type="scientific">Skeletonema marinoi</name>
    <dbReference type="NCBI Taxonomy" id="267567"/>
    <lineage>
        <taxon>Eukaryota</taxon>
        <taxon>Sar</taxon>
        <taxon>Stramenopiles</taxon>
        <taxon>Ochrophyta</taxon>
        <taxon>Bacillariophyta</taxon>
        <taxon>Coscinodiscophyceae</taxon>
        <taxon>Thalassiosirophycidae</taxon>
        <taxon>Thalassiosirales</taxon>
        <taxon>Skeletonemataceae</taxon>
        <taxon>Skeletonema</taxon>
        <taxon>Skeletonema marinoi-dohrnii complex</taxon>
    </lineage>
</organism>
<feature type="transmembrane region" description="Helical" evidence="7">
    <location>
        <begin position="80"/>
        <end position="99"/>
    </location>
</feature>
<evidence type="ECO:0000256" key="3">
    <source>
        <dbReference type="ARBA" id="ARBA00023098"/>
    </source>
</evidence>
<keyword evidence="1 4" id="KW-0378">Hydrolase</keyword>
<proteinExistence type="predicted"/>
<dbReference type="SUPFAM" id="SSF52151">
    <property type="entry name" value="FabD/lysophospholipase-like"/>
    <property type="match status" value="1"/>
</dbReference>
<dbReference type="GO" id="GO:0016042">
    <property type="term" value="P:lipid catabolic process"/>
    <property type="evidence" value="ECO:0007669"/>
    <property type="project" value="UniProtKB-UniRule"/>
</dbReference>